<reference evidence="2 3" key="1">
    <citation type="journal article" date="2014" name="Genome Biol. Evol.">
        <title>The secreted proteins of Achlya hypogyna and Thraustotheca clavata identify the ancestral oomycete secretome and reveal gene acquisitions by horizontal gene transfer.</title>
        <authorList>
            <person name="Misner I."/>
            <person name="Blouin N."/>
            <person name="Leonard G."/>
            <person name="Richards T.A."/>
            <person name="Lane C.E."/>
        </authorList>
    </citation>
    <scope>NUCLEOTIDE SEQUENCE [LARGE SCALE GENOMIC DNA]</scope>
    <source>
        <strain evidence="2 3">ATCC 48635</strain>
    </source>
</reference>
<protein>
    <submittedName>
        <fullName evidence="2">Uncharacterized protein</fullName>
    </submittedName>
</protein>
<proteinExistence type="predicted"/>
<dbReference type="Proteomes" id="UP000243579">
    <property type="component" value="Unassembled WGS sequence"/>
</dbReference>
<gene>
    <name evidence="2" type="ORF">ACHHYP_14667</name>
</gene>
<name>A0A1V9YCJ0_ACHHY</name>
<dbReference type="OrthoDB" id="164858at2759"/>
<feature type="region of interest" description="Disordered" evidence="1">
    <location>
        <begin position="120"/>
        <end position="141"/>
    </location>
</feature>
<evidence type="ECO:0000313" key="3">
    <source>
        <dbReference type="Proteomes" id="UP000243579"/>
    </source>
</evidence>
<organism evidence="2 3">
    <name type="scientific">Achlya hypogyna</name>
    <name type="common">Oomycete</name>
    <name type="synonym">Protoachlya hypogyna</name>
    <dbReference type="NCBI Taxonomy" id="1202772"/>
    <lineage>
        <taxon>Eukaryota</taxon>
        <taxon>Sar</taxon>
        <taxon>Stramenopiles</taxon>
        <taxon>Oomycota</taxon>
        <taxon>Saprolegniomycetes</taxon>
        <taxon>Saprolegniales</taxon>
        <taxon>Achlyaceae</taxon>
        <taxon>Achlya</taxon>
    </lineage>
</organism>
<dbReference type="AlphaFoldDB" id="A0A1V9YCJ0"/>
<evidence type="ECO:0000256" key="1">
    <source>
        <dbReference type="SAM" id="MobiDB-lite"/>
    </source>
</evidence>
<comment type="caution">
    <text evidence="2">The sequence shown here is derived from an EMBL/GenBank/DDBJ whole genome shotgun (WGS) entry which is preliminary data.</text>
</comment>
<sequence>MDLDRDEMLDEMSLSSDDEMFEDMINEMQAAPAPVVRPAARPVVARQAPQPLAPRGNAPMPDLSKMMAQMMPMMSQMFGGASAQQPRRVTRAMEDIIADHVPAAEAASWIETIQRDEARQQVARSSKPVTNLSRSYRTKEAKLPSDHLRASTLMQELLLEAVRSAKVTSSAAWEKNQLRIHTELEERGIDAVYATELRASLRRHVAGDADLDPAKFPVIHATLLA</sequence>
<keyword evidence="3" id="KW-1185">Reference proteome</keyword>
<dbReference type="EMBL" id="JNBR01002145">
    <property type="protein sequence ID" value="OQR83473.1"/>
    <property type="molecule type" value="Genomic_DNA"/>
</dbReference>
<accession>A0A1V9YCJ0</accession>
<feature type="compositionally biased region" description="Polar residues" evidence="1">
    <location>
        <begin position="122"/>
        <end position="135"/>
    </location>
</feature>
<dbReference type="STRING" id="1202772.A0A1V9YCJ0"/>
<evidence type="ECO:0000313" key="2">
    <source>
        <dbReference type="EMBL" id="OQR83473.1"/>
    </source>
</evidence>